<organism evidence="3 4">
    <name type="scientific">Pelobium manganitolerans</name>
    <dbReference type="NCBI Taxonomy" id="1842495"/>
    <lineage>
        <taxon>Bacteria</taxon>
        <taxon>Pseudomonadati</taxon>
        <taxon>Bacteroidota</taxon>
        <taxon>Sphingobacteriia</taxon>
        <taxon>Sphingobacteriales</taxon>
        <taxon>Sphingobacteriaceae</taxon>
        <taxon>Pelobium</taxon>
    </lineage>
</organism>
<dbReference type="InterPro" id="IPR028098">
    <property type="entry name" value="Glyco_trans_4-like_N"/>
</dbReference>
<evidence type="ECO:0000313" key="3">
    <source>
        <dbReference type="EMBL" id="RKD12424.1"/>
    </source>
</evidence>
<dbReference type="RefSeq" id="WP_120183248.1">
    <property type="nucleotide sequence ID" value="NZ_MBTA01000030.1"/>
</dbReference>
<evidence type="ECO:0000259" key="2">
    <source>
        <dbReference type="Pfam" id="PF13439"/>
    </source>
</evidence>
<dbReference type="AlphaFoldDB" id="A0A419S1Q8"/>
<dbReference type="OrthoDB" id="9790710at2"/>
<gene>
    <name evidence="3" type="ORF">BCY91_12305</name>
</gene>
<keyword evidence="4" id="KW-1185">Reference proteome</keyword>
<dbReference type="NCBIfam" id="NF046085">
    <property type="entry name" value="XrtY_assoc_Gly1"/>
    <property type="match status" value="1"/>
</dbReference>
<dbReference type="InterPro" id="IPR001296">
    <property type="entry name" value="Glyco_trans_1"/>
</dbReference>
<reference evidence="3 4" key="1">
    <citation type="submission" date="2016-07" db="EMBL/GenBank/DDBJ databases">
        <title>Genome of Pelobium manganitolerans.</title>
        <authorList>
            <person name="Wu S."/>
            <person name="Wang G."/>
        </authorList>
    </citation>
    <scope>NUCLEOTIDE SEQUENCE [LARGE SCALE GENOMIC DNA]</scope>
    <source>
        <strain evidence="3 4">YS-25</strain>
    </source>
</reference>
<comment type="caution">
    <text evidence="3">The sequence shown here is derived from an EMBL/GenBank/DDBJ whole genome shotgun (WGS) entry which is preliminary data.</text>
</comment>
<evidence type="ECO:0008006" key="5">
    <source>
        <dbReference type="Google" id="ProtNLM"/>
    </source>
</evidence>
<dbReference type="Pfam" id="PF13439">
    <property type="entry name" value="Glyco_transf_4"/>
    <property type="match status" value="1"/>
</dbReference>
<dbReference type="GO" id="GO:0016757">
    <property type="term" value="F:glycosyltransferase activity"/>
    <property type="evidence" value="ECO:0007669"/>
    <property type="project" value="InterPro"/>
</dbReference>
<dbReference type="Gene3D" id="3.40.50.2000">
    <property type="entry name" value="Glycogen Phosphorylase B"/>
    <property type="match status" value="2"/>
</dbReference>
<dbReference type="SUPFAM" id="SSF53756">
    <property type="entry name" value="UDP-Glycosyltransferase/glycogen phosphorylase"/>
    <property type="match status" value="1"/>
</dbReference>
<accession>A0A419S1Q8</accession>
<dbReference type="PANTHER" id="PTHR12526">
    <property type="entry name" value="GLYCOSYLTRANSFERASE"/>
    <property type="match status" value="1"/>
</dbReference>
<dbReference type="EMBL" id="MBTA01000030">
    <property type="protein sequence ID" value="RKD12424.1"/>
    <property type="molecule type" value="Genomic_DNA"/>
</dbReference>
<evidence type="ECO:0000313" key="4">
    <source>
        <dbReference type="Proteomes" id="UP000283433"/>
    </source>
</evidence>
<dbReference type="Proteomes" id="UP000283433">
    <property type="component" value="Unassembled WGS sequence"/>
</dbReference>
<protein>
    <recommendedName>
        <fullName evidence="5">Glycosyl transferase family 1 domain-containing protein</fullName>
    </recommendedName>
</protein>
<sequence length="411" mass="46518">MKILHINASYKPAFIYGGPTVSVAKLCEELQALDKAEGSEFKAERLRLKAKDENVESDANIRDIQVVVYTTLANGKEELPYKNGELKLVNGVPVHYFKRITKDHSHLSPGLLRHLWKTVDDFDLVHIHAWWNLVSVGAALICTLKDKKFILSPRGTLSSYSFHNRKSLFKRLFHFVFGKPLLKKALFQVSSGKEKRDVGQILGTEAKCHVIPNFVELKGAWEIKRKKGKDNAVAQLLFFSRIEQKKGLEFLLEACAHLKIPYHLSIAGTGEVDYVSSLKVLATHLELDRQITWLGQVATEDKFKILAAYDLLVLPSYDENFANVVIESLAVGTPVLISPKVGLADYVMEKKLGWVVKQDKLLINEKIEDIFKNSHISSAVGEYGMNTIRKDYSEETLKKNYLDFYGSILQK</sequence>
<feature type="domain" description="Glycosyl transferase family 1" evidence="1">
    <location>
        <begin position="221"/>
        <end position="384"/>
    </location>
</feature>
<proteinExistence type="predicted"/>
<feature type="domain" description="Glycosyltransferase subfamily 4-like N-terminal" evidence="2">
    <location>
        <begin position="62"/>
        <end position="217"/>
    </location>
</feature>
<dbReference type="PANTHER" id="PTHR12526:SF638">
    <property type="entry name" value="SPORE COAT PROTEIN SA"/>
    <property type="match status" value="1"/>
</dbReference>
<name>A0A419S1Q8_9SPHI</name>
<evidence type="ECO:0000259" key="1">
    <source>
        <dbReference type="Pfam" id="PF00534"/>
    </source>
</evidence>
<dbReference type="Pfam" id="PF00534">
    <property type="entry name" value="Glycos_transf_1"/>
    <property type="match status" value="1"/>
</dbReference>